<dbReference type="Pfam" id="PF14027">
    <property type="entry name" value="Questin_oxidase"/>
    <property type="match status" value="1"/>
</dbReference>
<proteinExistence type="predicted"/>
<dbReference type="PANTHER" id="PTHR35870:SF7">
    <property type="entry name" value="BAEYER-VILLIGER OXIDASE MDPL"/>
    <property type="match status" value="1"/>
</dbReference>
<keyword evidence="1" id="KW-0560">Oxidoreductase</keyword>
<dbReference type="OrthoDB" id="10004862at2759"/>
<dbReference type="InterPro" id="IPR025337">
    <property type="entry name" value="Questin_oxidase-like"/>
</dbReference>
<reference evidence="3" key="1">
    <citation type="journal article" date="2020" name="Stud. Mycol.">
        <title>101 Dothideomycetes genomes: a test case for predicting lifestyles and emergence of pathogens.</title>
        <authorList>
            <person name="Haridas S."/>
            <person name="Albert R."/>
            <person name="Binder M."/>
            <person name="Bloem J."/>
            <person name="Labutti K."/>
            <person name="Salamov A."/>
            <person name="Andreopoulos B."/>
            <person name="Baker S."/>
            <person name="Barry K."/>
            <person name="Bills G."/>
            <person name="Bluhm B."/>
            <person name="Cannon C."/>
            <person name="Castanera R."/>
            <person name="Culley D."/>
            <person name="Daum C."/>
            <person name="Ezra D."/>
            <person name="Gonzalez J."/>
            <person name="Henrissat B."/>
            <person name="Kuo A."/>
            <person name="Liang C."/>
            <person name="Lipzen A."/>
            <person name="Lutzoni F."/>
            <person name="Magnuson J."/>
            <person name="Mondo S."/>
            <person name="Nolan M."/>
            <person name="Ohm R."/>
            <person name="Pangilinan J."/>
            <person name="Park H.-J."/>
            <person name="Ramirez L."/>
            <person name="Alfaro M."/>
            <person name="Sun H."/>
            <person name="Tritt A."/>
            <person name="Yoshinaga Y."/>
            <person name="Zwiers L.-H."/>
            <person name="Turgeon B."/>
            <person name="Goodwin S."/>
            <person name="Spatafora J."/>
            <person name="Crous P."/>
            <person name="Grigoriev I."/>
        </authorList>
    </citation>
    <scope>NUCLEOTIDE SEQUENCE</scope>
    <source>
        <strain evidence="3">CBS 122681</strain>
    </source>
</reference>
<organism evidence="3 4">
    <name type="scientific">Lophiostoma macrostomum CBS 122681</name>
    <dbReference type="NCBI Taxonomy" id="1314788"/>
    <lineage>
        <taxon>Eukaryota</taxon>
        <taxon>Fungi</taxon>
        <taxon>Dikarya</taxon>
        <taxon>Ascomycota</taxon>
        <taxon>Pezizomycotina</taxon>
        <taxon>Dothideomycetes</taxon>
        <taxon>Pleosporomycetidae</taxon>
        <taxon>Pleosporales</taxon>
        <taxon>Lophiostomataceae</taxon>
        <taxon>Lophiostoma</taxon>
    </lineage>
</organism>
<sequence length="436" mass="48551">MATETTATASKVHLGTENQGTLRVTGKPAGSFEAASRFLQKNHDEHHIFWREVAGHNHIAHSVLSVFALGGSPSDIQRAFEDGAEIQRPLRTQTEVKDLADPQQFRAKMGNLNEYPSFLAFFEAQIEEKGWQEVVKEYVFGKTPNAETIFSNLLEGLYHPLIHVGLGIEFAQPSIIAEGLSQAASHDSMAIEEFLSRTEQEARTSTRPKKPLVQLYQDLHSIAEVRANVQGFTDGASRVRDGVIGRSSHHIVPIAAQFRLAAGDLDHGLAETTNVSAFATGDFFHMHGVTASILLEVFLKQSWIPEADKVRLLERKARVDLVWYAASGAVELRHETVKEYSPQANHGLGWDELYEKVVKEHDDGHLAKLVRALRNGQELSKPFEKGSDSEAFPIKGKEWLKIAQLGYESTANRPIEQKWVWGAGFEECWGLIPSDQ</sequence>
<protein>
    <recommendedName>
        <fullName evidence="5">HypA-like protein</fullName>
    </recommendedName>
</protein>
<evidence type="ECO:0000313" key="4">
    <source>
        <dbReference type="Proteomes" id="UP000799324"/>
    </source>
</evidence>
<dbReference type="Proteomes" id="UP000799324">
    <property type="component" value="Unassembled WGS sequence"/>
</dbReference>
<feature type="region of interest" description="Disordered" evidence="2">
    <location>
        <begin position="1"/>
        <end position="27"/>
    </location>
</feature>
<keyword evidence="4" id="KW-1185">Reference proteome</keyword>
<evidence type="ECO:0000313" key="3">
    <source>
        <dbReference type="EMBL" id="KAF2648479.1"/>
    </source>
</evidence>
<evidence type="ECO:0000256" key="1">
    <source>
        <dbReference type="ARBA" id="ARBA00023002"/>
    </source>
</evidence>
<evidence type="ECO:0000256" key="2">
    <source>
        <dbReference type="SAM" id="MobiDB-lite"/>
    </source>
</evidence>
<dbReference type="EMBL" id="MU004536">
    <property type="protein sequence ID" value="KAF2648479.1"/>
    <property type="molecule type" value="Genomic_DNA"/>
</dbReference>
<gene>
    <name evidence="3" type="ORF">K491DRAFT_708672</name>
</gene>
<dbReference type="AlphaFoldDB" id="A0A6A6SL85"/>
<evidence type="ECO:0008006" key="5">
    <source>
        <dbReference type="Google" id="ProtNLM"/>
    </source>
</evidence>
<dbReference type="PANTHER" id="PTHR35870">
    <property type="entry name" value="PROTEIN, PUTATIVE (AFU_ORTHOLOGUE AFUA_5G03330)-RELATED"/>
    <property type="match status" value="1"/>
</dbReference>
<accession>A0A6A6SL85</accession>
<dbReference type="GO" id="GO:0016491">
    <property type="term" value="F:oxidoreductase activity"/>
    <property type="evidence" value="ECO:0007669"/>
    <property type="project" value="UniProtKB-KW"/>
</dbReference>
<name>A0A6A6SL85_9PLEO</name>